<sequence length="70" mass="8425">MYQRTLNDFEHGFESAMHHTNDDFEREAISHLKKSVKDERKTHDLVIKDIPEPSNMYKNWVDHFSSEAYK</sequence>
<accession>A0AA88EA13</accession>
<dbReference type="AlphaFoldDB" id="A0AA88EA13"/>
<reference evidence="1" key="1">
    <citation type="submission" date="2023-07" db="EMBL/GenBank/DDBJ databases">
        <title>draft genome sequence of fig (Ficus carica).</title>
        <authorList>
            <person name="Takahashi T."/>
            <person name="Nishimura K."/>
        </authorList>
    </citation>
    <scope>NUCLEOTIDE SEQUENCE</scope>
</reference>
<organism evidence="1 2">
    <name type="scientific">Ficus carica</name>
    <name type="common">Common fig</name>
    <dbReference type="NCBI Taxonomy" id="3494"/>
    <lineage>
        <taxon>Eukaryota</taxon>
        <taxon>Viridiplantae</taxon>
        <taxon>Streptophyta</taxon>
        <taxon>Embryophyta</taxon>
        <taxon>Tracheophyta</taxon>
        <taxon>Spermatophyta</taxon>
        <taxon>Magnoliopsida</taxon>
        <taxon>eudicotyledons</taxon>
        <taxon>Gunneridae</taxon>
        <taxon>Pentapetalae</taxon>
        <taxon>rosids</taxon>
        <taxon>fabids</taxon>
        <taxon>Rosales</taxon>
        <taxon>Moraceae</taxon>
        <taxon>Ficeae</taxon>
        <taxon>Ficus</taxon>
    </lineage>
</organism>
<name>A0AA88EA13_FICCA</name>
<protein>
    <submittedName>
        <fullName evidence="1">Uncharacterized protein</fullName>
    </submittedName>
</protein>
<proteinExistence type="predicted"/>
<comment type="caution">
    <text evidence="1">The sequence shown here is derived from an EMBL/GenBank/DDBJ whole genome shotgun (WGS) entry which is preliminary data.</text>
</comment>
<evidence type="ECO:0000313" key="2">
    <source>
        <dbReference type="Proteomes" id="UP001187192"/>
    </source>
</evidence>
<dbReference type="Proteomes" id="UP001187192">
    <property type="component" value="Unassembled WGS sequence"/>
</dbReference>
<keyword evidence="2" id="KW-1185">Reference proteome</keyword>
<feature type="non-terminal residue" evidence="1">
    <location>
        <position position="1"/>
    </location>
</feature>
<dbReference type="EMBL" id="BTGU01018741">
    <property type="protein sequence ID" value="GMN70676.1"/>
    <property type="molecule type" value="Genomic_DNA"/>
</dbReference>
<gene>
    <name evidence="1" type="ORF">TIFTF001_055832</name>
</gene>
<evidence type="ECO:0000313" key="1">
    <source>
        <dbReference type="EMBL" id="GMN70676.1"/>
    </source>
</evidence>